<comment type="caution">
    <text evidence="6">The sequence shown here is derived from an EMBL/GenBank/DDBJ whole genome shotgun (WGS) entry which is preliminary data.</text>
</comment>
<dbReference type="EMBL" id="AOGK01000001">
    <property type="protein sequence ID" value="MDG5973950.1"/>
    <property type="molecule type" value="Genomic_DNA"/>
</dbReference>
<evidence type="ECO:0000259" key="5">
    <source>
        <dbReference type="PROSITE" id="PS50977"/>
    </source>
</evidence>
<gene>
    <name evidence="6" type="ORF">H010_01715</name>
</gene>
<dbReference type="PRINTS" id="PR00455">
    <property type="entry name" value="HTHTETR"/>
</dbReference>
<keyword evidence="3" id="KW-0804">Transcription</keyword>
<accession>A0A9X4NT83</accession>
<dbReference type="RefSeq" id="WP_068168589.1">
    <property type="nucleotide sequence ID" value="NZ_AOGK01000001.1"/>
</dbReference>
<keyword evidence="2 4" id="KW-0238">DNA-binding</keyword>
<protein>
    <submittedName>
        <fullName evidence="6">TetR family transcriptional regulator</fullName>
    </submittedName>
</protein>
<dbReference type="PANTHER" id="PTHR30055:SF234">
    <property type="entry name" value="HTH-TYPE TRANSCRIPTIONAL REGULATOR BETI"/>
    <property type="match status" value="1"/>
</dbReference>
<evidence type="ECO:0000256" key="3">
    <source>
        <dbReference type="ARBA" id="ARBA00023163"/>
    </source>
</evidence>
<dbReference type="InterPro" id="IPR001647">
    <property type="entry name" value="HTH_TetR"/>
</dbReference>
<dbReference type="SUPFAM" id="SSF46689">
    <property type="entry name" value="Homeodomain-like"/>
    <property type="match status" value="1"/>
</dbReference>
<evidence type="ECO:0000313" key="7">
    <source>
        <dbReference type="Proteomes" id="UP001152876"/>
    </source>
</evidence>
<dbReference type="InterPro" id="IPR009057">
    <property type="entry name" value="Homeodomain-like_sf"/>
</dbReference>
<dbReference type="AlphaFoldDB" id="A0A9X4NT83"/>
<sequence length="208" mass="22379">MNVQEVSAPEAEQHEHRQRMMRAMAAVAADKGLSAATIADIVREAGVSKRSFYEHFDSKEACFLALYRAASASALRTLSEAVQPDRPWQAQLEHALEAYFSHLAAGPSLLRSLFVEIHHVGPAGMAVRRTVMQQMADFLMRTVNGAGDRGPAAAYPALSPTMAMAAVGGITELVLDIIERGEAGQLAGLAPRASEIVRVLTRTQLDGL</sequence>
<evidence type="ECO:0000313" key="6">
    <source>
        <dbReference type="EMBL" id="MDG5973950.1"/>
    </source>
</evidence>
<reference evidence="6" key="1">
    <citation type="submission" date="2013-01" db="EMBL/GenBank/DDBJ databases">
        <title>Genome draft of Hydrogenophaga taeniospiralis 2K1.</title>
        <authorList>
            <person name="Gomila M."/>
            <person name="Lalucat J."/>
        </authorList>
    </citation>
    <scope>NUCLEOTIDE SEQUENCE</scope>
    <source>
        <strain evidence="6">CCUG 15921</strain>
    </source>
</reference>
<feature type="DNA-binding region" description="H-T-H motif" evidence="4">
    <location>
        <begin position="37"/>
        <end position="56"/>
    </location>
</feature>
<dbReference type="Pfam" id="PF00440">
    <property type="entry name" value="TetR_N"/>
    <property type="match status" value="1"/>
</dbReference>
<dbReference type="PROSITE" id="PS50977">
    <property type="entry name" value="HTH_TETR_2"/>
    <property type="match status" value="1"/>
</dbReference>
<feature type="domain" description="HTH tetR-type" evidence="5">
    <location>
        <begin position="14"/>
        <end position="74"/>
    </location>
</feature>
<organism evidence="6 7">
    <name type="scientific">Hydrogenophaga taeniospiralis CCUG 15921</name>
    <dbReference type="NCBI Taxonomy" id="1281780"/>
    <lineage>
        <taxon>Bacteria</taxon>
        <taxon>Pseudomonadati</taxon>
        <taxon>Pseudomonadota</taxon>
        <taxon>Betaproteobacteria</taxon>
        <taxon>Burkholderiales</taxon>
        <taxon>Comamonadaceae</taxon>
        <taxon>Hydrogenophaga</taxon>
    </lineage>
</organism>
<dbReference type="InterPro" id="IPR050109">
    <property type="entry name" value="HTH-type_TetR-like_transc_reg"/>
</dbReference>
<dbReference type="Proteomes" id="UP001152876">
    <property type="component" value="Unassembled WGS sequence"/>
</dbReference>
<dbReference type="PANTHER" id="PTHR30055">
    <property type="entry name" value="HTH-TYPE TRANSCRIPTIONAL REGULATOR RUTR"/>
    <property type="match status" value="1"/>
</dbReference>
<proteinExistence type="predicted"/>
<evidence type="ECO:0000256" key="2">
    <source>
        <dbReference type="ARBA" id="ARBA00023125"/>
    </source>
</evidence>
<evidence type="ECO:0000256" key="1">
    <source>
        <dbReference type="ARBA" id="ARBA00023015"/>
    </source>
</evidence>
<keyword evidence="1" id="KW-0805">Transcription regulation</keyword>
<dbReference type="Gene3D" id="1.10.357.10">
    <property type="entry name" value="Tetracycline Repressor, domain 2"/>
    <property type="match status" value="1"/>
</dbReference>
<evidence type="ECO:0000256" key="4">
    <source>
        <dbReference type="PROSITE-ProRule" id="PRU00335"/>
    </source>
</evidence>
<dbReference type="GO" id="GO:0000976">
    <property type="term" value="F:transcription cis-regulatory region binding"/>
    <property type="evidence" value="ECO:0007669"/>
    <property type="project" value="TreeGrafter"/>
</dbReference>
<dbReference type="GO" id="GO:0003700">
    <property type="term" value="F:DNA-binding transcription factor activity"/>
    <property type="evidence" value="ECO:0007669"/>
    <property type="project" value="TreeGrafter"/>
</dbReference>
<keyword evidence="7" id="KW-1185">Reference proteome</keyword>
<name>A0A9X4NT83_9BURK</name>